<dbReference type="InterPro" id="IPR017927">
    <property type="entry name" value="FAD-bd_FR_type"/>
</dbReference>
<evidence type="ECO:0000256" key="10">
    <source>
        <dbReference type="ARBA" id="ARBA00022857"/>
    </source>
</evidence>
<keyword evidence="18" id="KW-0812">Transmembrane</keyword>
<evidence type="ECO:0000256" key="7">
    <source>
        <dbReference type="ARBA" id="ARBA00022714"/>
    </source>
</evidence>
<dbReference type="InterPro" id="IPR036010">
    <property type="entry name" value="2Fe-2S_ferredoxin-like_sf"/>
</dbReference>
<feature type="domain" description="2Fe-2S ferredoxin-type" evidence="19">
    <location>
        <begin position="346"/>
        <end position="430"/>
    </location>
</feature>
<dbReference type="SUPFAM" id="SSF63380">
    <property type="entry name" value="Riboflavin synthase domain-like"/>
    <property type="match status" value="1"/>
</dbReference>
<dbReference type="PROSITE" id="PS51384">
    <property type="entry name" value="FAD_FR"/>
    <property type="match status" value="1"/>
</dbReference>
<dbReference type="CDD" id="cd06184">
    <property type="entry name" value="flavohem_like_fad_nad_binding"/>
    <property type="match status" value="1"/>
</dbReference>
<dbReference type="Pfam" id="PF00970">
    <property type="entry name" value="FAD_binding_6"/>
    <property type="match status" value="1"/>
</dbReference>
<dbReference type="PANTHER" id="PTHR47354">
    <property type="entry name" value="NADH OXIDOREDUCTASE HCR"/>
    <property type="match status" value="1"/>
</dbReference>
<dbReference type="InterPro" id="IPR012675">
    <property type="entry name" value="Beta-grasp_dom_sf"/>
</dbReference>
<keyword evidence="18" id="KW-1133">Transmembrane helix</keyword>
<feature type="transmembrane region" description="Helical" evidence="18">
    <location>
        <begin position="6"/>
        <end position="27"/>
    </location>
</feature>
<evidence type="ECO:0000256" key="5">
    <source>
        <dbReference type="ARBA" id="ARBA00022617"/>
    </source>
</evidence>
<evidence type="ECO:0000259" key="20">
    <source>
        <dbReference type="PROSITE" id="PS51384"/>
    </source>
</evidence>
<keyword evidence="22" id="KW-1185">Reference proteome</keyword>
<keyword evidence="12" id="KW-0408">Iron</keyword>
<dbReference type="Proteomes" id="UP000632498">
    <property type="component" value="Unassembled WGS sequence"/>
</dbReference>
<dbReference type="InterPro" id="IPR039261">
    <property type="entry name" value="FNR_nucleotide-bd"/>
</dbReference>
<keyword evidence="9" id="KW-0274">FAD</keyword>
<evidence type="ECO:0000256" key="16">
    <source>
        <dbReference type="ARBA" id="ARBA00048649"/>
    </source>
</evidence>
<keyword evidence="6" id="KW-0285">Flavoprotein</keyword>
<evidence type="ECO:0000313" key="22">
    <source>
        <dbReference type="Proteomes" id="UP000632498"/>
    </source>
</evidence>
<dbReference type="InterPro" id="IPR008333">
    <property type="entry name" value="Cbr1-like_FAD-bd_dom"/>
</dbReference>
<dbReference type="Gene3D" id="3.10.20.30">
    <property type="match status" value="1"/>
</dbReference>
<evidence type="ECO:0000256" key="9">
    <source>
        <dbReference type="ARBA" id="ARBA00022827"/>
    </source>
</evidence>
<accession>A0A917FFK4</accession>
<gene>
    <name evidence="21" type="ORF">GCM10011332_33220</name>
</gene>
<dbReference type="PANTHER" id="PTHR47354:SF8">
    <property type="entry name" value="1,2-PHENYLACETYL-COA EPOXIDASE, SUBUNIT E"/>
    <property type="match status" value="1"/>
</dbReference>
<dbReference type="Gene3D" id="2.40.30.10">
    <property type="entry name" value="Translation factors"/>
    <property type="match status" value="1"/>
</dbReference>
<dbReference type="SUPFAM" id="SSF54292">
    <property type="entry name" value="2Fe-2S ferredoxin-like"/>
    <property type="match status" value="1"/>
</dbReference>
<keyword evidence="8" id="KW-0479">Metal-binding</keyword>
<evidence type="ECO:0000256" key="14">
    <source>
        <dbReference type="ARBA" id="ARBA00023027"/>
    </source>
</evidence>
<dbReference type="Pfam" id="PF00175">
    <property type="entry name" value="NAD_binding_1"/>
    <property type="match status" value="1"/>
</dbReference>
<dbReference type="AlphaFoldDB" id="A0A917FFK4"/>
<dbReference type="EMBL" id="BMHV01000052">
    <property type="protein sequence ID" value="GGF76575.1"/>
    <property type="molecule type" value="Genomic_DNA"/>
</dbReference>
<reference evidence="21" key="1">
    <citation type="journal article" date="2014" name="Int. J. Syst. Evol. Microbiol.">
        <title>Complete genome sequence of Corynebacterium casei LMG S-19264T (=DSM 44701T), isolated from a smear-ripened cheese.</title>
        <authorList>
            <consortium name="US DOE Joint Genome Institute (JGI-PGF)"/>
            <person name="Walter F."/>
            <person name="Albersmeier A."/>
            <person name="Kalinowski J."/>
            <person name="Ruckert C."/>
        </authorList>
    </citation>
    <scope>NUCLEOTIDE SEQUENCE</scope>
    <source>
        <strain evidence="21">CGMCC 1.15254</strain>
    </source>
</reference>
<evidence type="ECO:0000259" key="19">
    <source>
        <dbReference type="PROSITE" id="PS51085"/>
    </source>
</evidence>
<organism evidence="21 22">
    <name type="scientific">Terasakiella brassicae</name>
    <dbReference type="NCBI Taxonomy" id="1634917"/>
    <lineage>
        <taxon>Bacteria</taxon>
        <taxon>Pseudomonadati</taxon>
        <taxon>Pseudomonadota</taxon>
        <taxon>Alphaproteobacteria</taxon>
        <taxon>Rhodospirillales</taxon>
        <taxon>Terasakiellaceae</taxon>
        <taxon>Terasakiella</taxon>
    </lineage>
</organism>
<evidence type="ECO:0000256" key="11">
    <source>
        <dbReference type="ARBA" id="ARBA00023002"/>
    </source>
</evidence>
<evidence type="ECO:0000256" key="18">
    <source>
        <dbReference type="SAM" id="Phobius"/>
    </source>
</evidence>
<dbReference type="PROSITE" id="PS51085">
    <property type="entry name" value="2FE2S_FER_2"/>
    <property type="match status" value="1"/>
</dbReference>
<name>A0A917FFK4_9PROT</name>
<evidence type="ECO:0000256" key="3">
    <source>
        <dbReference type="ARBA" id="ARBA00006401"/>
    </source>
</evidence>
<sequence>MTSFELISYIFAAAFFQLSVFGTLAFYRHWQVYQTMKSNLSEFAPELSCEPIVEDYSPDIIDEKQSVWTGLRKFRIDKKVFEDESQSICSFYLVPVDAQPLPIFKPGQFLTFELAVTDPVSKEGKKVIRCYSLSDRPGLDHYRVSIKRVLPPAGSQNLPTGLASNFFHDNVQQGEVLDVRSPNGHFFMEASNRPVVLIAGGIGITPMLSMLNTYLDTKNLREIWLFYGVRNSTDQAMKMHLEALAKEHSNFRLYICYSKPQQKDNLGIDYQHKGRVDISLLRLTLPLKPFQFYICGPRPMMETIVPALDEWGVPKENIHFEAFGPASLSKSAFKKPLKEGGKIDSPPVTVTFSGSGKSIPWDENSNSLLDFAEENDIDVESGCRAGGCGACQTTIEQGEVEYIQAPDFDPDPGCCLLCVSRPTRDLVLKI</sequence>
<evidence type="ECO:0000256" key="6">
    <source>
        <dbReference type="ARBA" id="ARBA00022630"/>
    </source>
</evidence>
<dbReference type="InterPro" id="IPR017938">
    <property type="entry name" value="Riboflavin_synthase-like_b-brl"/>
</dbReference>
<keyword evidence="10" id="KW-0521">NADP</keyword>
<comment type="similarity">
    <text evidence="3">In the C-terminal section; belongs to the flavoprotein pyridine nucleotide cytochrome reductase family.</text>
</comment>
<dbReference type="InterPro" id="IPR001709">
    <property type="entry name" value="Flavoprot_Pyr_Nucl_cyt_Rdtase"/>
</dbReference>
<evidence type="ECO:0000256" key="17">
    <source>
        <dbReference type="ARBA" id="ARBA00049433"/>
    </source>
</evidence>
<dbReference type="PRINTS" id="PR00371">
    <property type="entry name" value="FPNCR"/>
</dbReference>
<keyword evidence="7" id="KW-0001">2Fe-2S</keyword>
<comment type="catalytic activity">
    <reaction evidence="16">
        <text>2 nitric oxide + NADH + 2 O2 = 2 nitrate + NAD(+) + H(+)</text>
        <dbReference type="Rhea" id="RHEA:19469"/>
        <dbReference type="ChEBI" id="CHEBI:15378"/>
        <dbReference type="ChEBI" id="CHEBI:15379"/>
        <dbReference type="ChEBI" id="CHEBI:16480"/>
        <dbReference type="ChEBI" id="CHEBI:17632"/>
        <dbReference type="ChEBI" id="CHEBI:57540"/>
        <dbReference type="ChEBI" id="CHEBI:57945"/>
        <dbReference type="EC" id="1.14.12.17"/>
    </reaction>
</comment>
<evidence type="ECO:0000256" key="12">
    <source>
        <dbReference type="ARBA" id="ARBA00023004"/>
    </source>
</evidence>
<dbReference type="PROSITE" id="PS00197">
    <property type="entry name" value="2FE2S_FER_1"/>
    <property type="match status" value="1"/>
</dbReference>
<keyword evidence="5" id="KW-0349">Heme</keyword>
<dbReference type="InterPro" id="IPR006058">
    <property type="entry name" value="2Fe2S_fd_BS"/>
</dbReference>
<comment type="cofactor">
    <cofactor evidence="2">
        <name>FAD</name>
        <dbReference type="ChEBI" id="CHEBI:57692"/>
    </cofactor>
</comment>
<comment type="cofactor">
    <cofactor evidence="1">
        <name>heme b</name>
        <dbReference type="ChEBI" id="CHEBI:60344"/>
    </cofactor>
</comment>
<dbReference type="RefSeq" id="WP_188667301.1">
    <property type="nucleotide sequence ID" value="NZ_BMHV01000052.1"/>
</dbReference>
<dbReference type="Gene3D" id="3.40.50.80">
    <property type="entry name" value="Nucleotide-binding domain of ferredoxin-NADP reductase (FNR) module"/>
    <property type="match status" value="1"/>
</dbReference>
<dbReference type="InterPro" id="IPR050415">
    <property type="entry name" value="MRET"/>
</dbReference>
<dbReference type="InterPro" id="IPR001433">
    <property type="entry name" value="OxRdtase_FAD/NAD-bd"/>
</dbReference>
<dbReference type="CDD" id="cd00207">
    <property type="entry name" value="fer2"/>
    <property type="match status" value="1"/>
</dbReference>
<comment type="caution">
    <text evidence="21">The sequence shown here is derived from an EMBL/GenBank/DDBJ whole genome shotgun (WGS) entry which is preliminary data.</text>
</comment>
<keyword evidence="18" id="KW-0472">Membrane</keyword>
<evidence type="ECO:0000256" key="13">
    <source>
        <dbReference type="ARBA" id="ARBA00023014"/>
    </source>
</evidence>
<dbReference type="GO" id="GO:0050660">
    <property type="term" value="F:flavin adenine dinucleotide binding"/>
    <property type="evidence" value="ECO:0007669"/>
    <property type="project" value="TreeGrafter"/>
</dbReference>
<evidence type="ECO:0000256" key="2">
    <source>
        <dbReference type="ARBA" id="ARBA00001974"/>
    </source>
</evidence>
<comment type="cofactor">
    <cofactor evidence="15">
        <name>[2Fe-2S] cluster</name>
        <dbReference type="ChEBI" id="CHEBI:190135"/>
    </cofactor>
</comment>
<feature type="transmembrane region" description="Helical" evidence="18">
    <location>
        <begin position="195"/>
        <end position="215"/>
    </location>
</feature>
<comment type="catalytic activity">
    <reaction evidence="17">
        <text>2 nitric oxide + NADPH + 2 O2 = 2 nitrate + NADP(+) + H(+)</text>
        <dbReference type="Rhea" id="RHEA:19465"/>
        <dbReference type="ChEBI" id="CHEBI:15378"/>
        <dbReference type="ChEBI" id="CHEBI:15379"/>
        <dbReference type="ChEBI" id="CHEBI:16480"/>
        <dbReference type="ChEBI" id="CHEBI:17632"/>
        <dbReference type="ChEBI" id="CHEBI:57783"/>
        <dbReference type="ChEBI" id="CHEBI:58349"/>
        <dbReference type="EC" id="1.14.12.17"/>
    </reaction>
</comment>
<reference evidence="21" key="2">
    <citation type="submission" date="2020-09" db="EMBL/GenBank/DDBJ databases">
        <authorList>
            <person name="Sun Q."/>
            <person name="Zhou Y."/>
        </authorList>
    </citation>
    <scope>NUCLEOTIDE SEQUENCE</scope>
    <source>
        <strain evidence="21">CGMCC 1.15254</strain>
    </source>
</reference>
<dbReference type="GO" id="GO:0046872">
    <property type="term" value="F:metal ion binding"/>
    <property type="evidence" value="ECO:0007669"/>
    <property type="project" value="UniProtKB-KW"/>
</dbReference>
<protein>
    <recommendedName>
        <fullName evidence="4">nitric oxide dioxygenase</fullName>
        <ecNumber evidence="4">1.14.12.17</ecNumber>
    </recommendedName>
</protein>
<evidence type="ECO:0000256" key="1">
    <source>
        <dbReference type="ARBA" id="ARBA00001970"/>
    </source>
</evidence>
<keyword evidence="11" id="KW-0560">Oxidoreductase</keyword>
<keyword evidence="14" id="KW-0520">NAD</keyword>
<evidence type="ECO:0000256" key="4">
    <source>
        <dbReference type="ARBA" id="ARBA00012229"/>
    </source>
</evidence>
<dbReference type="GO" id="GO:0051537">
    <property type="term" value="F:2 iron, 2 sulfur cluster binding"/>
    <property type="evidence" value="ECO:0007669"/>
    <property type="project" value="UniProtKB-KW"/>
</dbReference>
<dbReference type="Pfam" id="PF00111">
    <property type="entry name" value="Fer2"/>
    <property type="match status" value="1"/>
</dbReference>
<evidence type="ECO:0000313" key="21">
    <source>
        <dbReference type="EMBL" id="GGF76575.1"/>
    </source>
</evidence>
<dbReference type="EC" id="1.14.12.17" evidence="4"/>
<dbReference type="InterPro" id="IPR001041">
    <property type="entry name" value="2Fe-2S_ferredoxin-type"/>
</dbReference>
<evidence type="ECO:0000256" key="15">
    <source>
        <dbReference type="ARBA" id="ARBA00034078"/>
    </source>
</evidence>
<dbReference type="FunFam" id="3.40.50.80:FF:000010">
    <property type="entry name" value="Flavohemoprotein"/>
    <property type="match status" value="1"/>
</dbReference>
<dbReference type="PRINTS" id="PR00406">
    <property type="entry name" value="CYTB5RDTASE"/>
</dbReference>
<keyword evidence="13" id="KW-0411">Iron-sulfur</keyword>
<dbReference type="SUPFAM" id="SSF52343">
    <property type="entry name" value="Ferredoxin reductase-like, C-terminal NADP-linked domain"/>
    <property type="match status" value="1"/>
</dbReference>
<feature type="domain" description="FAD-binding FR-type" evidence="20">
    <location>
        <begin position="69"/>
        <end position="189"/>
    </location>
</feature>
<dbReference type="GO" id="GO:0008941">
    <property type="term" value="F:nitric oxide dioxygenase NAD(P)H activity"/>
    <property type="evidence" value="ECO:0007669"/>
    <property type="project" value="UniProtKB-EC"/>
</dbReference>
<proteinExistence type="inferred from homology"/>
<evidence type="ECO:0000256" key="8">
    <source>
        <dbReference type="ARBA" id="ARBA00022723"/>
    </source>
</evidence>